<dbReference type="HOGENOM" id="CLU_278581_0_0_7"/>
<dbReference type="InterPro" id="IPR003594">
    <property type="entry name" value="HATPase_dom"/>
</dbReference>
<sequence length="1134" mass="129285">MNQRSKKNPEPKSELIFPYQNQTSCPCAFPRELYSLLFDVINDAVVVIDAENLTFVAANEKFSEMTGFANHEISNLSLGLLFTGKPPYSLAEAQEYIAKALQEGPQLFEWLAQDRHGRQHWVELNLTSATISRKRYLIATVRDISARKALEQTARQSENAHKALFQALQDVALLLDSQGTIIAANDAAAQRAGRPLAEIVGLNVYALLPEKVRETRRAKVAEVFQTGRINRFEDESRGRIFYHTVYPIFNDEGKVVRVGIYVLDITDDRQTRKELEKTQARLEHLLYHSPAALYSCILQDRCVLTYLSRNIVNLIGYTTEEVLSEPDFWEQHVHPEDRPLLLLKNSFQQGVGPQVIEYRFRHRDGTFRWLHDNFNLVLNRQDQPLEYIGSLIDVTTTRQIQEELELSEKRYRAIVESQSEIICRFRPDTTLTYVNEAFCRFVGKDSKDFVGRSLPPFLTAEDQPRVKDLISSLTPTDSVREIEYPINLPDGQTYWLSWISHAFFDDQGRIIELQGVGRDITKRKEAEEALRQSERRFRMYTEGSLVGVYLIQDNRFIYVNPVFARTFGYTPVELLNVISPLDLVHEDDRDLIRQQIANRLKGQPPEAYVIKGLHKNGSLVYCELLGQLVEHQGRPAILGSLVNVTRRQQAEATLRESEKHHRFLVETMNDGLGVLDERGGITYANPKICELLRYSAEELVGRNVLELLDQTNQDILRAELAKRRAGDKSPYEIEWQRKDGSAFSSIVSPQPIFDSQGEFKGSVGIVTDISARREAEIAALRREEYFRLLTENISDVIGLLTSEGVCRYLNPSVTRLLDYPVAELIGKNAFELVHPEERQPLKNFFSQMLRQTGQTFTTEVQLRRRDGSWRVWEVKGKNLLHEPAVGGVVINAQDITERKHLEAALRQSDSRLRMLASQIFRAQETERRRLSLELHDELGQSLTALKLQLKSVADKLRKDQARLKRECTSMAAYINEVVENVRRLAHDLSPSLLENVGLAAALRHLLDGYRRFYQITENLQELDGIDVSLSSQAQIHLYRIFQELFTNIEKHAQATAVTVHIDRTPDRLTVSVADNGQGFELGSTLNRSSLDVGLGLSSINERVHILGGALDISSGLEFGTHVVFTVPLQQKTLS</sequence>
<dbReference type="STRING" id="880072.Desac_0865"/>
<organism evidence="9 10">
    <name type="scientific">Desulfobacca acetoxidans (strain ATCC 700848 / DSM 11109 / ASRB2)</name>
    <dbReference type="NCBI Taxonomy" id="880072"/>
    <lineage>
        <taxon>Bacteria</taxon>
        <taxon>Pseudomonadati</taxon>
        <taxon>Thermodesulfobacteriota</taxon>
        <taxon>Desulfobaccia</taxon>
        <taxon>Desulfobaccales</taxon>
        <taxon>Desulfobaccaceae</taxon>
        <taxon>Desulfobacca</taxon>
    </lineage>
</organism>
<feature type="domain" description="PAS" evidence="7">
    <location>
        <begin position="157"/>
        <end position="227"/>
    </location>
</feature>
<keyword evidence="5 9" id="KW-0418">Kinase</keyword>
<dbReference type="KEGG" id="dao:Desac_0865"/>
<dbReference type="eggNOG" id="COG4585">
    <property type="taxonomic scope" value="Bacteria"/>
</dbReference>
<keyword evidence="4" id="KW-0808">Transferase</keyword>
<reference evidence="10" key="2">
    <citation type="submission" date="2011-03" db="EMBL/GenBank/DDBJ databases">
        <title>The complete genome of Desulfobacca acetoxidans DSM 11109.</title>
        <authorList>
            <consortium name="US DOE Joint Genome Institute (JGI-PGF)"/>
            <person name="Lucas S."/>
            <person name="Copeland A."/>
            <person name="Lapidus A."/>
            <person name="Bruce D."/>
            <person name="Goodwin L."/>
            <person name="Pitluck S."/>
            <person name="Peters L."/>
            <person name="Kyrpides N."/>
            <person name="Mavromatis K."/>
            <person name="Ivanova N."/>
            <person name="Ovchinnikova G."/>
            <person name="Teshima H."/>
            <person name="Detter J.C."/>
            <person name="Han C."/>
            <person name="Land M."/>
            <person name="Hauser L."/>
            <person name="Markowitz V."/>
            <person name="Cheng J.-F."/>
            <person name="Hugenholtz P."/>
            <person name="Woyke T."/>
            <person name="Wu D."/>
            <person name="Spring S."/>
            <person name="Schueler E."/>
            <person name="Brambilla E."/>
            <person name="Klenk H.-P."/>
            <person name="Eisen J.A."/>
        </authorList>
    </citation>
    <scope>NUCLEOTIDE SEQUENCE [LARGE SCALE GENOMIC DNA]</scope>
    <source>
        <strain evidence="10">ATCC 700848 / DSM 11109 / ASRB2</strain>
    </source>
</reference>
<evidence type="ECO:0000259" key="7">
    <source>
        <dbReference type="PROSITE" id="PS50112"/>
    </source>
</evidence>
<dbReference type="Pfam" id="PF08447">
    <property type="entry name" value="PAS_3"/>
    <property type="match status" value="2"/>
</dbReference>
<dbReference type="RefSeq" id="WP_013705855.1">
    <property type="nucleotide sequence ID" value="NC_015388.1"/>
</dbReference>
<feature type="domain" description="PAS" evidence="7">
    <location>
        <begin position="30"/>
        <end position="104"/>
    </location>
</feature>
<dbReference type="Proteomes" id="UP000000483">
    <property type="component" value="Chromosome"/>
</dbReference>
<keyword evidence="10" id="KW-1185">Reference proteome</keyword>
<dbReference type="SMART" id="SM00387">
    <property type="entry name" value="HATPase_c"/>
    <property type="match status" value="1"/>
</dbReference>
<dbReference type="GO" id="GO:0016020">
    <property type="term" value="C:membrane"/>
    <property type="evidence" value="ECO:0007669"/>
    <property type="project" value="InterPro"/>
</dbReference>
<feature type="domain" description="PAS" evidence="7">
    <location>
        <begin position="304"/>
        <end position="338"/>
    </location>
</feature>
<feature type="domain" description="Histidine kinase" evidence="6">
    <location>
        <begin position="933"/>
        <end position="1130"/>
    </location>
</feature>
<dbReference type="SMART" id="SM00091">
    <property type="entry name" value="PAS"/>
    <property type="match status" value="7"/>
</dbReference>
<feature type="domain" description="PAS" evidence="7">
    <location>
        <begin position="782"/>
        <end position="852"/>
    </location>
</feature>
<dbReference type="GO" id="GO:0006355">
    <property type="term" value="P:regulation of DNA-templated transcription"/>
    <property type="evidence" value="ECO:0007669"/>
    <property type="project" value="InterPro"/>
</dbReference>
<dbReference type="Pfam" id="PF02518">
    <property type="entry name" value="HATPase_c"/>
    <property type="match status" value="1"/>
</dbReference>
<feature type="domain" description="PAC" evidence="8">
    <location>
        <begin position="354"/>
        <end position="406"/>
    </location>
</feature>
<evidence type="ECO:0000313" key="9">
    <source>
        <dbReference type="EMBL" id="AEB08742.1"/>
    </source>
</evidence>
<dbReference type="InterPro" id="IPR013655">
    <property type="entry name" value="PAS_fold_3"/>
</dbReference>
<reference evidence="9 10" key="1">
    <citation type="journal article" date="2011" name="Stand. Genomic Sci.">
        <title>Complete genome sequence of the acetate-degrading sulfate reducer Desulfobacca acetoxidans type strain (ASRB2).</title>
        <authorList>
            <person name="Goker M."/>
            <person name="Teshima H."/>
            <person name="Lapidus A."/>
            <person name="Nolan M."/>
            <person name="Lucas S."/>
            <person name="Hammon N."/>
            <person name="Deshpande S."/>
            <person name="Cheng J.F."/>
            <person name="Tapia R."/>
            <person name="Han C."/>
            <person name="Goodwin L."/>
            <person name="Pitluck S."/>
            <person name="Huntemann M."/>
            <person name="Liolios K."/>
            <person name="Ivanova N."/>
            <person name="Pagani I."/>
            <person name="Mavromatis K."/>
            <person name="Ovchinikova G."/>
            <person name="Pati A."/>
            <person name="Chen A."/>
            <person name="Palaniappan K."/>
            <person name="Land M."/>
            <person name="Hauser L."/>
            <person name="Brambilla E.M."/>
            <person name="Rohde M."/>
            <person name="Spring S."/>
            <person name="Detter J.C."/>
            <person name="Woyke T."/>
            <person name="Bristow J."/>
            <person name="Eisen J.A."/>
            <person name="Markowitz V."/>
            <person name="Hugenholtz P."/>
            <person name="Kyrpides N.C."/>
            <person name="Klenk H.P."/>
        </authorList>
    </citation>
    <scope>NUCLEOTIDE SEQUENCE [LARGE SCALE GENOMIC DNA]</scope>
    <source>
        <strain evidence="10">ATCC 700848 / DSM 11109 / ASRB2</strain>
    </source>
</reference>
<evidence type="ECO:0000259" key="8">
    <source>
        <dbReference type="PROSITE" id="PS50113"/>
    </source>
</evidence>
<dbReference type="InterPro" id="IPR036890">
    <property type="entry name" value="HATPase_C_sf"/>
</dbReference>
<feature type="domain" description="PAC" evidence="8">
    <location>
        <begin position="603"/>
        <end position="656"/>
    </location>
</feature>
<feature type="domain" description="PAS" evidence="7">
    <location>
        <begin position="553"/>
        <end position="603"/>
    </location>
</feature>
<feature type="domain" description="PAC" evidence="8">
    <location>
        <begin position="729"/>
        <end position="781"/>
    </location>
</feature>
<dbReference type="eggNOG" id="COG2202">
    <property type="taxonomic scope" value="Bacteria"/>
</dbReference>
<dbReference type="Gene3D" id="1.20.5.1930">
    <property type="match status" value="1"/>
</dbReference>
<gene>
    <name evidence="9" type="ordered locus">Desac_0865</name>
</gene>
<comment type="catalytic activity">
    <reaction evidence="1">
        <text>ATP + protein L-histidine = ADP + protein N-phospho-L-histidine.</text>
        <dbReference type="EC" id="2.7.13.3"/>
    </reaction>
</comment>
<feature type="domain" description="PAS" evidence="7">
    <location>
        <begin position="657"/>
        <end position="727"/>
    </location>
</feature>
<dbReference type="OrthoDB" id="6231at2"/>
<dbReference type="AlphaFoldDB" id="F2NGX1"/>
<dbReference type="InterPro" id="IPR001610">
    <property type="entry name" value="PAC"/>
</dbReference>
<evidence type="ECO:0000313" key="10">
    <source>
        <dbReference type="Proteomes" id="UP000000483"/>
    </source>
</evidence>
<dbReference type="CDD" id="cd16917">
    <property type="entry name" value="HATPase_UhpB-NarQ-NarX-like"/>
    <property type="match status" value="1"/>
</dbReference>
<dbReference type="Pfam" id="PF08448">
    <property type="entry name" value="PAS_4"/>
    <property type="match status" value="3"/>
</dbReference>
<feature type="domain" description="PAS" evidence="7">
    <location>
        <begin position="407"/>
        <end position="477"/>
    </location>
</feature>
<dbReference type="Pfam" id="PF13426">
    <property type="entry name" value="PAS_9"/>
    <property type="match status" value="1"/>
</dbReference>
<dbReference type="Gene3D" id="3.30.565.10">
    <property type="entry name" value="Histidine kinase-like ATPase, C-terminal domain"/>
    <property type="match status" value="1"/>
</dbReference>
<proteinExistence type="predicted"/>
<evidence type="ECO:0000256" key="5">
    <source>
        <dbReference type="ARBA" id="ARBA00022777"/>
    </source>
</evidence>
<dbReference type="GO" id="GO:0000155">
    <property type="term" value="F:phosphorelay sensor kinase activity"/>
    <property type="evidence" value="ECO:0007669"/>
    <property type="project" value="InterPro"/>
</dbReference>
<evidence type="ECO:0000259" key="6">
    <source>
        <dbReference type="PROSITE" id="PS50109"/>
    </source>
</evidence>
<dbReference type="InterPro" id="IPR000700">
    <property type="entry name" value="PAS-assoc_C"/>
</dbReference>
<dbReference type="SMART" id="SM00086">
    <property type="entry name" value="PAC"/>
    <property type="match status" value="6"/>
</dbReference>
<dbReference type="InterPro" id="IPR035965">
    <property type="entry name" value="PAS-like_dom_sf"/>
</dbReference>
<feature type="domain" description="PAC" evidence="8">
    <location>
        <begin position="225"/>
        <end position="277"/>
    </location>
</feature>
<dbReference type="CDD" id="cd00130">
    <property type="entry name" value="PAS"/>
    <property type="match status" value="6"/>
</dbReference>
<dbReference type="Pfam" id="PF00989">
    <property type="entry name" value="PAS"/>
    <property type="match status" value="1"/>
</dbReference>
<dbReference type="InterPro" id="IPR005467">
    <property type="entry name" value="His_kinase_dom"/>
</dbReference>
<feature type="domain" description="PAC" evidence="8">
    <location>
        <begin position="856"/>
        <end position="907"/>
    </location>
</feature>
<dbReference type="InterPro" id="IPR000014">
    <property type="entry name" value="PAS"/>
</dbReference>
<dbReference type="PROSITE" id="PS50109">
    <property type="entry name" value="HIS_KIN"/>
    <property type="match status" value="1"/>
</dbReference>
<dbReference type="Gene3D" id="3.30.450.20">
    <property type="entry name" value="PAS domain"/>
    <property type="match status" value="7"/>
</dbReference>
<dbReference type="PROSITE" id="PS50112">
    <property type="entry name" value="PAS"/>
    <property type="match status" value="7"/>
</dbReference>
<dbReference type="PANTHER" id="PTHR43304">
    <property type="entry name" value="PHYTOCHROME-LIKE PROTEIN CPH1"/>
    <property type="match status" value="1"/>
</dbReference>
<evidence type="ECO:0000256" key="2">
    <source>
        <dbReference type="ARBA" id="ARBA00012438"/>
    </source>
</evidence>
<dbReference type="InterPro" id="IPR013656">
    <property type="entry name" value="PAS_4"/>
</dbReference>
<protein>
    <recommendedName>
        <fullName evidence="2">histidine kinase</fullName>
        <ecNumber evidence="2">2.7.13.3</ecNumber>
    </recommendedName>
</protein>
<dbReference type="EMBL" id="CP002629">
    <property type="protein sequence ID" value="AEB08742.1"/>
    <property type="molecule type" value="Genomic_DNA"/>
</dbReference>
<dbReference type="SUPFAM" id="SSF55874">
    <property type="entry name" value="ATPase domain of HSP90 chaperone/DNA topoisomerase II/histidine kinase"/>
    <property type="match status" value="1"/>
</dbReference>
<dbReference type="SUPFAM" id="SSF55785">
    <property type="entry name" value="PYP-like sensor domain (PAS domain)"/>
    <property type="match status" value="7"/>
</dbReference>
<evidence type="ECO:0000256" key="3">
    <source>
        <dbReference type="ARBA" id="ARBA00022553"/>
    </source>
</evidence>
<dbReference type="InterPro" id="IPR011712">
    <property type="entry name" value="Sig_transdc_His_kin_sub3_dim/P"/>
</dbReference>
<name>F2NGX1_DESAR</name>
<evidence type="ECO:0000256" key="1">
    <source>
        <dbReference type="ARBA" id="ARBA00000085"/>
    </source>
</evidence>
<dbReference type="PANTHER" id="PTHR43304:SF1">
    <property type="entry name" value="PAC DOMAIN-CONTAINING PROTEIN"/>
    <property type="match status" value="1"/>
</dbReference>
<dbReference type="NCBIfam" id="TIGR00229">
    <property type="entry name" value="sensory_box"/>
    <property type="match status" value="7"/>
</dbReference>
<dbReference type="EC" id="2.7.13.3" evidence="2"/>
<keyword evidence="3" id="KW-0597">Phosphoprotein</keyword>
<dbReference type="InterPro" id="IPR013767">
    <property type="entry name" value="PAS_fold"/>
</dbReference>
<feature type="domain" description="PAC" evidence="8">
    <location>
        <begin position="480"/>
        <end position="532"/>
    </location>
</feature>
<dbReference type="PROSITE" id="PS50113">
    <property type="entry name" value="PAC"/>
    <property type="match status" value="6"/>
</dbReference>
<accession>F2NGX1</accession>
<dbReference type="GO" id="GO:0046983">
    <property type="term" value="F:protein dimerization activity"/>
    <property type="evidence" value="ECO:0007669"/>
    <property type="project" value="InterPro"/>
</dbReference>
<evidence type="ECO:0000256" key="4">
    <source>
        <dbReference type="ARBA" id="ARBA00022679"/>
    </source>
</evidence>
<dbReference type="Pfam" id="PF07730">
    <property type="entry name" value="HisKA_3"/>
    <property type="match status" value="1"/>
</dbReference>
<dbReference type="InterPro" id="IPR052162">
    <property type="entry name" value="Sensor_kinase/Photoreceptor"/>
</dbReference>